<evidence type="ECO:0000256" key="1">
    <source>
        <dbReference type="ARBA" id="ARBA00008857"/>
    </source>
</evidence>
<feature type="domain" description="Tyr recombinase" evidence="5">
    <location>
        <begin position="183"/>
        <end position="354"/>
    </location>
</feature>
<dbReference type="GO" id="GO:0015074">
    <property type="term" value="P:DNA integration"/>
    <property type="evidence" value="ECO:0007669"/>
    <property type="project" value="UniProtKB-KW"/>
</dbReference>
<reference evidence="6 7" key="1">
    <citation type="submission" date="2020-05" db="EMBL/GenBank/DDBJ databases">
        <title>Sulfurimonas marisnigri, sp. nov., and Sulfurimonas baltica, sp. nov., manganese oxide reducing chemolithoautotrophs of the class Epsilonproteobacteria isolated from the pelagic redoxclines of the Black and Baltic Seas and emended description of the genus Sulfurimonas.</title>
        <authorList>
            <person name="Henkel J.V."/>
            <person name="Laudan C."/>
            <person name="Werner J."/>
            <person name="Neu T."/>
            <person name="Plewe S."/>
            <person name="Sproer C."/>
            <person name="Bunk B."/>
            <person name="Schulz-Vogt H.N."/>
        </authorList>
    </citation>
    <scope>NUCLEOTIDE SEQUENCE [LARGE SCALE GENOMIC DNA]</scope>
    <source>
        <strain evidence="6 7">GD2</strain>
    </source>
</reference>
<dbReference type="EMBL" id="CP054492">
    <property type="protein sequence ID" value="QOY51138.1"/>
    <property type="molecule type" value="Genomic_DNA"/>
</dbReference>
<dbReference type="CDD" id="cd00397">
    <property type="entry name" value="DNA_BRE_C"/>
    <property type="match status" value="1"/>
</dbReference>
<evidence type="ECO:0000313" key="6">
    <source>
        <dbReference type="EMBL" id="QOY51138.1"/>
    </source>
</evidence>
<dbReference type="Pfam" id="PF00589">
    <property type="entry name" value="Phage_integrase"/>
    <property type="match status" value="1"/>
</dbReference>
<accession>A0A7S7LUJ8</accession>
<dbReference type="PROSITE" id="PS51898">
    <property type="entry name" value="TYR_RECOMBINASE"/>
    <property type="match status" value="1"/>
</dbReference>
<dbReference type="RefSeq" id="WP_194368252.1">
    <property type="nucleotide sequence ID" value="NZ_CP054492.1"/>
</dbReference>
<dbReference type="InterPro" id="IPR010998">
    <property type="entry name" value="Integrase_recombinase_N"/>
</dbReference>
<name>A0A7S7LUJ8_9BACT</name>
<organism evidence="6 7">
    <name type="scientific">Candidatus Sulfurimonas baltica</name>
    <dbReference type="NCBI Taxonomy" id="2740404"/>
    <lineage>
        <taxon>Bacteria</taxon>
        <taxon>Pseudomonadati</taxon>
        <taxon>Campylobacterota</taxon>
        <taxon>Epsilonproteobacteria</taxon>
        <taxon>Campylobacterales</taxon>
        <taxon>Sulfurimonadaceae</taxon>
        <taxon>Sulfurimonas</taxon>
    </lineage>
</organism>
<dbReference type="GO" id="GO:0003677">
    <property type="term" value="F:DNA binding"/>
    <property type="evidence" value="ECO:0007669"/>
    <property type="project" value="UniProtKB-KW"/>
</dbReference>
<gene>
    <name evidence="6" type="ORF">HUE88_08290</name>
</gene>
<evidence type="ECO:0000256" key="3">
    <source>
        <dbReference type="ARBA" id="ARBA00023125"/>
    </source>
</evidence>
<dbReference type="SUPFAM" id="SSF56349">
    <property type="entry name" value="DNA breaking-rejoining enzymes"/>
    <property type="match status" value="1"/>
</dbReference>
<dbReference type="Gene3D" id="1.10.150.130">
    <property type="match status" value="1"/>
</dbReference>
<evidence type="ECO:0000256" key="2">
    <source>
        <dbReference type="ARBA" id="ARBA00022908"/>
    </source>
</evidence>
<dbReference type="InterPro" id="IPR013762">
    <property type="entry name" value="Integrase-like_cat_sf"/>
</dbReference>
<dbReference type="InterPro" id="IPR002104">
    <property type="entry name" value="Integrase_catalytic"/>
</dbReference>
<evidence type="ECO:0000259" key="5">
    <source>
        <dbReference type="PROSITE" id="PS51898"/>
    </source>
</evidence>
<dbReference type="AlphaFoldDB" id="A0A7S7LUJ8"/>
<dbReference type="Gene3D" id="1.10.443.10">
    <property type="entry name" value="Intergrase catalytic core"/>
    <property type="match status" value="1"/>
</dbReference>
<keyword evidence="3" id="KW-0238">DNA-binding</keyword>
<dbReference type="PANTHER" id="PTHR30629">
    <property type="entry name" value="PROPHAGE INTEGRASE"/>
    <property type="match status" value="1"/>
</dbReference>
<protein>
    <submittedName>
        <fullName evidence="6">Site-specific integrase</fullName>
    </submittedName>
</protein>
<keyword evidence="2" id="KW-0229">DNA integration</keyword>
<proteinExistence type="inferred from homology"/>
<dbReference type="InterPro" id="IPR011010">
    <property type="entry name" value="DNA_brk_join_enz"/>
</dbReference>
<evidence type="ECO:0000256" key="4">
    <source>
        <dbReference type="ARBA" id="ARBA00023172"/>
    </source>
</evidence>
<keyword evidence="4" id="KW-0233">DNA recombination</keyword>
<dbReference type="KEGG" id="sbal:HUE88_08290"/>
<dbReference type="Proteomes" id="UP000593994">
    <property type="component" value="Chromosome"/>
</dbReference>
<dbReference type="InterPro" id="IPR050808">
    <property type="entry name" value="Phage_Integrase"/>
</dbReference>
<dbReference type="PANTHER" id="PTHR30629:SF2">
    <property type="entry name" value="PROPHAGE INTEGRASE INTS-RELATED"/>
    <property type="match status" value="1"/>
</dbReference>
<sequence length="363" mass="42656">MGTRKDYIKTKYTGIYVKEDSKTKIKTYLARAKVNGTEIEQIVGYSNDRYKTNPSLAFNRRVELINTHKAGKSTKRADNPTLDTFFNEFQDMRKETISQNRWKSAFYFYSKYVSDSLKKKHMNYVDSDDLQKIINHMINEGKKGSYIVTVKEIFSPLFKKAIEFGLVEKNITDYLKFPKYDNIKYFSLPEDKIKELINAIMNIPDNHYKVLFMFLLRGRRSNEIRTLCFEDIDFENKLYTVRDENNKTRKNLTYMLDAELIEHLEIIREKKGLIFKSPVTGEKLTAIPKKMWARIQKEVGIKMRIHDFRHLLGFTLVNNNVPLESISRALGHSKITTTQRYSNQKELMAKDAVDVFLGIVNKK</sequence>
<evidence type="ECO:0000313" key="7">
    <source>
        <dbReference type="Proteomes" id="UP000593994"/>
    </source>
</evidence>
<comment type="similarity">
    <text evidence="1">Belongs to the 'phage' integrase family.</text>
</comment>
<dbReference type="GO" id="GO:0006310">
    <property type="term" value="P:DNA recombination"/>
    <property type="evidence" value="ECO:0007669"/>
    <property type="project" value="UniProtKB-KW"/>
</dbReference>
<keyword evidence="7" id="KW-1185">Reference proteome</keyword>